<comment type="caution">
    <text evidence="5">The sequence shown here is derived from an EMBL/GenBank/DDBJ whole genome shotgun (WGS) entry which is preliminary data.</text>
</comment>
<accession>A0ABS2D3E7</accession>
<comment type="similarity">
    <text evidence="1">Belongs to the glycosyltransferase 2 family.</text>
</comment>
<dbReference type="Pfam" id="PF00535">
    <property type="entry name" value="Glycos_transf_2"/>
    <property type="match status" value="1"/>
</dbReference>
<dbReference type="Gene3D" id="3.90.550.10">
    <property type="entry name" value="Spore Coat Polysaccharide Biosynthesis Protein SpsA, Chain A"/>
    <property type="match status" value="1"/>
</dbReference>
<evidence type="ECO:0000313" key="6">
    <source>
        <dbReference type="Proteomes" id="UP000763641"/>
    </source>
</evidence>
<name>A0ABS2D3E7_9SPHN</name>
<keyword evidence="2" id="KW-0328">Glycosyltransferase</keyword>
<evidence type="ECO:0000256" key="2">
    <source>
        <dbReference type="ARBA" id="ARBA00022676"/>
    </source>
</evidence>
<dbReference type="PANTHER" id="PTHR43179:SF12">
    <property type="entry name" value="GALACTOFURANOSYLTRANSFERASE GLFT2"/>
    <property type="match status" value="1"/>
</dbReference>
<keyword evidence="6" id="KW-1185">Reference proteome</keyword>
<evidence type="ECO:0000256" key="3">
    <source>
        <dbReference type="ARBA" id="ARBA00022679"/>
    </source>
</evidence>
<evidence type="ECO:0000259" key="4">
    <source>
        <dbReference type="Pfam" id="PF00535"/>
    </source>
</evidence>
<protein>
    <submittedName>
        <fullName evidence="5">Glycosyltransferase family 2 protein</fullName>
    </submittedName>
</protein>
<dbReference type="InterPro" id="IPR029044">
    <property type="entry name" value="Nucleotide-diphossugar_trans"/>
</dbReference>
<feature type="domain" description="Glycosyltransferase 2-like" evidence="4">
    <location>
        <begin position="5"/>
        <end position="127"/>
    </location>
</feature>
<reference evidence="5 6" key="1">
    <citation type="submission" date="2020-12" db="EMBL/GenBank/DDBJ databases">
        <title>Sphingomonas sp.</title>
        <authorList>
            <person name="Kim M.K."/>
        </authorList>
    </citation>
    <scope>NUCLEOTIDE SEQUENCE [LARGE SCALE GENOMIC DNA]</scope>
    <source>
        <strain evidence="5 6">BT552</strain>
    </source>
</reference>
<gene>
    <name evidence="5" type="ORF">ILT43_03595</name>
</gene>
<keyword evidence="3" id="KW-0808">Transferase</keyword>
<dbReference type="RefSeq" id="WP_204194771.1">
    <property type="nucleotide sequence ID" value="NZ_JAFEMC010000001.1"/>
</dbReference>
<proteinExistence type="inferred from homology"/>
<dbReference type="EMBL" id="JAFEMC010000001">
    <property type="protein sequence ID" value="MBM6575440.1"/>
    <property type="molecule type" value="Genomic_DNA"/>
</dbReference>
<evidence type="ECO:0000256" key="1">
    <source>
        <dbReference type="ARBA" id="ARBA00006739"/>
    </source>
</evidence>
<organism evidence="5 6">
    <name type="scientific">Sphingomonas longa</name>
    <dbReference type="NCBI Taxonomy" id="2778730"/>
    <lineage>
        <taxon>Bacteria</taxon>
        <taxon>Pseudomonadati</taxon>
        <taxon>Pseudomonadota</taxon>
        <taxon>Alphaproteobacteria</taxon>
        <taxon>Sphingomonadales</taxon>
        <taxon>Sphingomonadaceae</taxon>
        <taxon>Sphingomonas</taxon>
    </lineage>
</organism>
<dbReference type="SUPFAM" id="SSF53448">
    <property type="entry name" value="Nucleotide-diphospho-sugar transferases"/>
    <property type="match status" value="1"/>
</dbReference>
<sequence length="307" mass="33423">MTVAVCIVGFRNAEDIAHCLTALGRSTYADYEVVICENGGTAAFSELVDILPTALPGGQPVQTILAAGNLGFAGGVNVCMNARPLASAWWILNPDAQPDPDALSELVARLAEGDADAVAGTLYLPGQIVQAHGGHWRRWLGRPVSMGRNDPLGEAPARDAIEPRLTYLLGASMLIGPRFVERAGLMREDYFLYGEEIEWCLRALARGARLGFAPAARVLHTQGSTTGSADGIRNRPRLPIYLDERNKLNIVRDVDPWRLPVAIPATLVLLTARFARRGAWPQWRWALSGWWSGVLGRRGVPAWLSQE</sequence>
<dbReference type="Proteomes" id="UP000763641">
    <property type="component" value="Unassembled WGS sequence"/>
</dbReference>
<dbReference type="PANTHER" id="PTHR43179">
    <property type="entry name" value="RHAMNOSYLTRANSFERASE WBBL"/>
    <property type="match status" value="1"/>
</dbReference>
<evidence type="ECO:0000313" key="5">
    <source>
        <dbReference type="EMBL" id="MBM6575440.1"/>
    </source>
</evidence>
<dbReference type="InterPro" id="IPR001173">
    <property type="entry name" value="Glyco_trans_2-like"/>
</dbReference>